<feature type="chain" id="PRO_5007806288" evidence="1">
    <location>
        <begin position="18"/>
        <end position="83"/>
    </location>
</feature>
<protein>
    <submittedName>
        <fullName evidence="2">Uncharacterized protein</fullName>
    </submittedName>
</protein>
<evidence type="ECO:0000313" key="2">
    <source>
        <dbReference type="EMBL" id="KXS95205.1"/>
    </source>
</evidence>
<evidence type="ECO:0000313" key="3">
    <source>
        <dbReference type="Proteomes" id="UP000070133"/>
    </source>
</evidence>
<proteinExistence type="predicted"/>
<comment type="caution">
    <text evidence="2">The sequence shown here is derived from an EMBL/GenBank/DDBJ whole genome shotgun (WGS) entry which is preliminary data.</text>
</comment>
<name>A0A139GYB1_9PEZI</name>
<dbReference type="EMBL" id="LFZN01000228">
    <property type="protein sequence ID" value="KXS95205.1"/>
    <property type="molecule type" value="Genomic_DNA"/>
</dbReference>
<dbReference type="Proteomes" id="UP000070133">
    <property type="component" value="Unassembled WGS sequence"/>
</dbReference>
<reference evidence="2 3" key="1">
    <citation type="submission" date="2015-07" db="EMBL/GenBank/DDBJ databases">
        <title>Comparative genomics of the Sigatoka disease complex on banana suggests a link between parallel evolutionary changes in Pseudocercospora fijiensis and Pseudocercospora eumusae and increased virulence on the banana host.</title>
        <authorList>
            <person name="Chang T.-C."/>
            <person name="Salvucci A."/>
            <person name="Crous P.W."/>
            <person name="Stergiopoulos I."/>
        </authorList>
    </citation>
    <scope>NUCLEOTIDE SEQUENCE [LARGE SCALE GENOMIC DNA]</scope>
    <source>
        <strain evidence="2 3">CBS 114824</strain>
    </source>
</reference>
<gene>
    <name evidence="2" type="ORF">AC578_6939</name>
</gene>
<keyword evidence="3" id="KW-1185">Reference proteome</keyword>
<organism evidence="2 3">
    <name type="scientific">Pseudocercospora eumusae</name>
    <dbReference type="NCBI Taxonomy" id="321146"/>
    <lineage>
        <taxon>Eukaryota</taxon>
        <taxon>Fungi</taxon>
        <taxon>Dikarya</taxon>
        <taxon>Ascomycota</taxon>
        <taxon>Pezizomycotina</taxon>
        <taxon>Dothideomycetes</taxon>
        <taxon>Dothideomycetidae</taxon>
        <taxon>Mycosphaerellales</taxon>
        <taxon>Mycosphaerellaceae</taxon>
        <taxon>Pseudocercospora</taxon>
    </lineage>
</organism>
<dbReference type="AlphaFoldDB" id="A0A139GYB1"/>
<accession>A0A139GYB1</accession>
<evidence type="ECO:0000256" key="1">
    <source>
        <dbReference type="SAM" id="SignalP"/>
    </source>
</evidence>
<sequence length="83" mass="9413">MKFSSVIFSVFVASASAYVDNWNCVQDAVNGVCNHYKQGGPRGHDVEIVEYQNCRSEFKCKTPGNGCYPNAWYEDYQWKANCS</sequence>
<keyword evidence="1" id="KW-0732">Signal</keyword>
<feature type="signal peptide" evidence="1">
    <location>
        <begin position="1"/>
        <end position="17"/>
    </location>
</feature>